<feature type="region of interest" description="Disordered" evidence="4">
    <location>
        <begin position="314"/>
        <end position="343"/>
    </location>
</feature>
<evidence type="ECO:0000256" key="3">
    <source>
        <dbReference type="PROSITE-ProRule" id="PRU00023"/>
    </source>
</evidence>
<dbReference type="InterPro" id="IPR036770">
    <property type="entry name" value="Ankyrin_rpt-contain_sf"/>
</dbReference>
<evidence type="ECO:0000256" key="2">
    <source>
        <dbReference type="ARBA" id="ARBA00023043"/>
    </source>
</evidence>
<dbReference type="AlphaFoldDB" id="A0AAD6HMX3"/>
<keyword evidence="6" id="KW-1185">Reference proteome</keyword>
<dbReference type="PROSITE" id="PS50088">
    <property type="entry name" value="ANK_REPEAT"/>
    <property type="match status" value="3"/>
</dbReference>
<dbReference type="Pfam" id="PF12796">
    <property type="entry name" value="Ank_2"/>
    <property type="match status" value="2"/>
</dbReference>
<feature type="compositionally biased region" description="Pro residues" evidence="4">
    <location>
        <begin position="334"/>
        <end position="343"/>
    </location>
</feature>
<proteinExistence type="predicted"/>
<keyword evidence="1" id="KW-0677">Repeat</keyword>
<dbReference type="PRINTS" id="PR01415">
    <property type="entry name" value="ANKYRIN"/>
</dbReference>
<feature type="repeat" description="ANK" evidence="3">
    <location>
        <begin position="263"/>
        <end position="295"/>
    </location>
</feature>
<reference evidence="5" key="1">
    <citation type="journal article" date="2023" name="IMA Fungus">
        <title>Comparative genomic study of the Penicillium genus elucidates a diverse pangenome and 15 lateral gene transfer events.</title>
        <authorList>
            <person name="Petersen C."/>
            <person name="Sorensen T."/>
            <person name="Nielsen M.R."/>
            <person name="Sondergaard T.E."/>
            <person name="Sorensen J.L."/>
            <person name="Fitzpatrick D.A."/>
            <person name="Frisvad J.C."/>
            <person name="Nielsen K.L."/>
        </authorList>
    </citation>
    <scope>NUCLEOTIDE SEQUENCE</scope>
    <source>
        <strain evidence="5">IBT 17514</strain>
    </source>
</reference>
<dbReference type="EMBL" id="JAQJAN010000006">
    <property type="protein sequence ID" value="KAJ5727321.1"/>
    <property type="molecule type" value="Genomic_DNA"/>
</dbReference>
<protein>
    <submittedName>
        <fullName evidence="5">Uncharacterized protein</fullName>
    </submittedName>
</protein>
<evidence type="ECO:0000313" key="6">
    <source>
        <dbReference type="Proteomes" id="UP001215712"/>
    </source>
</evidence>
<reference evidence="5" key="2">
    <citation type="submission" date="2023-01" db="EMBL/GenBank/DDBJ databases">
        <authorList>
            <person name="Petersen C."/>
        </authorList>
    </citation>
    <scope>NUCLEOTIDE SEQUENCE</scope>
    <source>
        <strain evidence="5">IBT 17514</strain>
    </source>
</reference>
<evidence type="ECO:0000256" key="1">
    <source>
        <dbReference type="ARBA" id="ARBA00022737"/>
    </source>
</evidence>
<comment type="caution">
    <text evidence="5">The sequence shown here is derived from an EMBL/GenBank/DDBJ whole genome shotgun (WGS) entry which is preliminary data.</text>
</comment>
<evidence type="ECO:0000313" key="5">
    <source>
        <dbReference type="EMBL" id="KAJ5727321.1"/>
    </source>
</evidence>
<sequence>MGTTDRKADQEVLGAGLHKAASEGDLTTAKSLLDNGADPNHQDDKGMTPLHLAAQKGHWNVARLLLERNASPSILDGDSIPPIIDAAKKGHLEIVRLLVECDPKTKYNSNQFWETPLIIAADRGDINMVRFLLDAKSLTTSSNRLRQTALHLAVKKEYIEICEILLEYDKRNGPNIYWRMWGIKPQAQVKARGEGMRGTPLAIAVHDGLVNMVELLLRSKFFSPDALNADKRLLFHDAVDASNHEIVEIFLKFGVPIDIKGLNKRRALHIAARKGDIKMVKLLLEHGASVKTKDHVGATPENDSTSSEVTMVLRNHGMDKGKGKGRQVETSNLLPPPPEYSQK</sequence>
<accession>A0AAD6HMX3</accession>
<dbReference type="PROSITE" id="PS50297">
    <property type="entry name" value="ANK_REP_REGION"/>
    <property type="match status" value="3"/>
</dbReference>
<name>A0AAD6HMX3_9EURO</name>
<dbReference type="InterPro" id="IPR002110">
    <property type="entry name" value="Ankyrin_rpt"/>
</dbReference>
<dbReference type="Pfam" id="PF00023">
    <property type="entry name" value="Ank"/>
    <property type="match status" value="2"/>
</dbReference>
<organism evidence="5 6">
    <name type="scientific">Penicillium malachiteum</name>
    <dbReference type="NCBI Taxonomy" id="1324776"/>
    <lineage>
        <taxon>Eukaryota</taxon>
        <taxon>Fungi</taxon>
        <taxon>Dikarya</taxon>
        <taxon>Ascomycota</taxon>
        <taxon>Pezizomycotina</taxon>
        <taxon>Eurotiomycetes</taxon>
        <taxon>Eurotiomycetidae</taxon>
        <taxon>Eurotiales</taxon>
        <taxon>Aspergillaceae</taxon>
        <taxon>Penicillium</taxon>
    </lineage>
</organism>
<dbReference type="Proteomes" id="UP001215712">
    <property type="component" value="Unassembled WGS sequence"/>
</dbReference>
<dbReference type="Gene3D" id="1.25.40.20">
    <property type="entry name" value="Ankyrin repeat-containing domain"/>
    <property type="match status" value="2"/>
</dbReference>
<dbReference type="SUPFAM" id="SSF48403">
    <property type="entry name" value="Ankyrin repeat"/>
    <property type="match status" value="1"/>
</dbReference>
<dbReference type="PANTHER" id="PTHR24198:SF165">
    <property type="entry name" value="ANKYRIN REPEAT-CONTAINING PROTEIN-RELATED"/>
    <property type="match status" value="1"/>
</dbReference>
<keyword evidence="2 3" id="KW-0040">ANK repeat</keyword>
<gene>
    <name evidence="5" type="ORF">N7493_005141</name>
</gene>
<evidence type="ECO:0000256" key="4">
    <source>
        <dbReference type="SAM" id="MobiDB-lite"/>
    </source>
</evidence>
<dbReference type="PANTHER" id="PTHR24198">
    <property type="entry name" value="ANKYRIN REPEAT AND PROTEIN KINASE DOMAIN-CONTAINING PROTEIN"/>
    <property type="match status" value="1"/>
</dbReference>
<dbReference type="SMART" id="SM00248">
    <property type="entry name" value="ANK"/>
    <property type="match status" value="8"/>
</dbReference>
<feature type="repeat" description="ANK" evidence="3">
    <location>
        <begin position="45"/>
        <end position="77"/>
    </location>
</feature>
<feature type="repeat" description="ANK" evidence="3">
    <location>
        <begin position="17"/>
        <end position="44"/>
    </location>
</feature>